<dbReference type="InterPro" id="IPR050271">
    <property type="entry name" value="UDP-glycosyltransferase"/>
</dbReference>
<evidence type="ECO:0000256" key="4">
    <source>
        <dbReference type="ARBA" id="ARBA00022679"/>
    </source>
</evidence>
<name>A0A914LHW8_MELIC</name>
<comment type="catalytic activity">
    <reaction evidence="5">
        <text>glucuronate acceptor + UDP-alpha-D-glucuronate = acceptor beta-D-glucuronoside + UDP + H(+)</text>
        <dbReference type="Rhea" id="RHEA:21032"/>
        <dbReference type="ChEBI" id="CHEBI:15378"/>
        <dbReference type="ChEBI" id="CHEBI:58052"/>
        <dbReference type="ChEBI" id="CHEBI:58223"/>
        <dbReference type="ChEBI" id="CHEBI:132367"/>
        <dbReference type="ChEBI" id="CHEBI:132368"/>
        <dbReference type="EC" id="2.4.1.17"/>
    </reaction>
</comment>
<dbReference type="GO" id="GO:0015020">
    <property type="term" value="F:glucuronosyltransferase activity"/>
    <property type="evidence" value="ECO:0007669"/>
    <property type="project" value="UniProtKB-EC"/>
</dbReference>
<dbReference type="WBParaSite" id="Minc3s00517g13631">
    <property type="protein sequence ID" value="Minc3s00517g13631"/>
    <property type="gene ID" value="Minc3s00517g13631"/>
</dbReference>
<dbReference type="EC" id="2.4.1.17" evidence="2"/>
<evidence type="ECO:0000256" key="1">
    <source>
        <dbReference type="ARBA" id="ARBA00009995"/>
    </source>
</evidence>
<dbReference type="AlphaFoldDB" id="A0A914LHW8"/>
<keyword evidence="6" id="KW-0812">Transmembrane</keyword>
<keyword evidence="7" id="KW-1185">Reference proteome</keyword>
<reference evidence="8" key="1">
    <citation type="submission" date="2022-11" db="UniProtKB">
        <authorList>
            <consortium name="WormBaseParasite"/>
        </authorList>
    </citation>
    <scope>IDENTIFICATION</scope>
</reference>
<evidence type="ECO:0000256" key="3">
    <source>
        <dbReference type="ARBA" id="ARBA00022676"/>
    </source>
</evidence>
<feature type="transmembrane region" description="Helical" evidence="6">
    <location>
        <begin position="6"/>
        <end position="24"/>
    </location>
</feature>
<evidence type="ECO:0000313" key="7">
    <source>
        <dbReference type="Proteomes" id="UP000887563"/>
    </source>
</evidence>
<dbReference type="CDD" id="cd03784">
    <property type="entry name" value="GT1_Gtf-like"/>
    <property type="match status" value="1"/>
</dbReference>
<evidence type="ECO:0000256" key="2">
    <source>
        <dbReference type="ARBA" id="ARBA00012544"/>
    </source>
</evidence>
<sequence length="193" mass="22147">MPNSSVIISSCVVLVTFGTAILPFRRDHNYIETMFYVFEHCPKCTFKVRVRTTKESYKNIEITKKEKLLPQQEILAKVNTKLLISHCGQNSLNEAMYAGVPIICIPDGGDQFYNASLVEQLEIGIYIKVDYVHRNYVDFGNHLYYAVEKILNDPKYQHNATILGKNILNSNESRKNFFLKTIDKSICGKREGN</sequence>
<organism evidence="7 8">
    <name type="scientific">Meloidogyne incognita</name>
    <name type="common">Southern root-knot nematode worm</name>
    <name type="synonym">Oxyuris incognita</name>
    <dbReference type="NCBI Taxonomy" id="6306"/>
    <lineage>
        <taxon>Eukaryota</taxon>
        <taxon>Metazoa</taxon>
        <taxon>Ecdysozoa</taxon>
        <taxon>Nematoda</taxon>
        <taxon>Chromadorea</taxon>
        <taxon>Rhabditida</taxon>
        <taxon>Tylenchina</taxon>
        <taxon>Tylenchomorpha</taxon>
        <taxon>Tylenchoidea</taxon>
        <taxon>Meloidogynidae</taxon>
        <taxon>Meloidogyninae</taxon>
        <taxon>Meloidogyne</taxon>
        <taxon>Meloidogyne incognita group</taxon>
    </lineage>
</organism>
<dbReference type="InterPro" id="IPR002213">
    <property type="entry name" value="UDP_glucos_trans"/>
</dbReference>
<dbReference type="Proteomes" id="UP000887563">
    <property type="component" value="Unplaced"/>
</dbReference>
<comment type="similarity">
    <text evidence="1">Belongs to the UDP-glycosyltransferase family.</text>
</comment>
<keyword evidence="6" id="KW-1133">Transmembrane helix</keyword>
<dbReference type="Gene3D" id="3.40.50.2000">
    <property type="entry name" value="Glycogen Phosphorylase B"/>
    <property type="match status" value="1"/>
</dbReference>
<keyword evidence="6" id="KW-0472">Membrane</keyword>
<dbReference type="Pfam" id="PF00201">
    <property type="entry name" value="UDPGT"/>
    <property type="match status" value="1"/>
</dbReference>
<dbReference type="PANTHER" id="PTHR48043:SF145">
    <property type="entry name" value="FI06409P-RELATED"/>
    <property type="match status" value="1"/>
</dbReference>
<keyword evidence="4" id="KW-0808">Transferase</keyword>
<evidence type="ECO:0000256" key="5">
    <source>
        <dbReference type="ARBA" id="ARBA00047475"/>
    </source>
</evidence>
<evidence type="ECO:0000256" key="6">
    <source>
        <dbReference type="SAM" id="Phobius"/>
    </source>
</evidence>
<evidence type="ECO:0000313" key="8">
    <source>
        <dbReference type="WBParaSite" id="Minc3s00517g13631"/>
    </source>
</evidence>
<proteinExistence type="inferred from homology"/>
<dbReference type="SUPFAM" id="SSF53756">
    <property type="entry name" value="UDP-Glycosyltransferase/glycogen phosphorylase"/>
    <property type="match status" value="1"/>
</dbReference>
<keyword evidence="3" id="KW-0328">Glycosyltransferase</keyword>
<accession>A0A914LHW8</accession>
<dbReference type="PANTHER" id="PTHR48043">
    <property type="entry name" value="EG:EG0003.4 PROTEIN-RELATED"/>
    <property type="match status" value="1"/>
</dbReference>
<protein>
    <recommendedName>
        <fullName evidence="2">glucuronosyltransferase</fullName>
        <ecNumber evidence="2">2.4.1.17</ecNumber>
    </recommendedName>
</protein>